<reference evidence="1 2" key="1">
    <citation type="submission" date="2020-08" db="EMBL/GenBank/DDBJ databases">
        <authorList>
            <person name="Koutsovoulos G."/>
            <person name="Danchin GJ E."/>
        </authorList>
    </citation>
    <scope>NUCLEOTIDE SEQUENCE [LARGE SCALE GENOMIC DNA]</scope>
</reference>
<accession>A0A6V7V2P9</accession>
<dbReference type="EMBL" id="CAJEWN010000141">
    <property type="protein sequence ID" value="CAD2168451.1"/>
    <property type="molecule type" value="Genomic_DNA"/>
</dbReference>
<name>A0A6V7V2P9_MELEN</name>
<dbReference type="Proteomes" id="UP000580250">
    <property type="component" value="Unassembled WGS sequence"/>
</dbReference>
<gene>
    <name evidence="1" type="ORF">MENT_LOCUS19820</name>
</gene>
<dbReference type="AlphaFoldDB" id="A0A6V7V2P9"/>
<sequence length="308" mass="35626">MPLEKRRNALSINNQLVNNNKILTKSYKELNNIQKTNNILNDCPQSEEEFPTISSTSGNFGLNFVGHFYSPINFNYYNTSTSPFPLIHSTSVANLQKSLQTKNLINNQIPQSLKISFPLFNSSLPSFSYQNLPSSSGFQIEEEETLIQQKTRLFNYKQENYPYNQEKAIIEAILTSPQALVISGLLPRNILEDAQFWDQWLCQLSTSLNATQWQKFWYQYVSIFGLKALPRHLLQFFENFPFNQFSEKEKVFEGNNNLLQLNCGQQQSTISGQLNGYIYGILYVDRLFQSAAVYLVIMLPFFLNDKRL</sequence>
<organism evidence="1 2">
    <name type="scientific">Meloidogyne enterolobii</name>
    <name type="common">Root-knot nematode worm</name>
    <name type="synonym">Meloidogyne mayaguensis</name>
    <dbReference type="NCBI Taxonomy" id="390850"/>
    <lineage>
        <taxon>Eukaryota</taxon>
        <taxon>Metazoa</taxon>
        <taxon>Ecdysozoa</taxon>
        <taxon>Nematoda</taxon>
        <taxon>Chromadorea</taxon>
        <taxon>Rhabditida</taxon>
        <taxon>Tylenchina</taxon>
        <taxon>Tylenchomorpha</taxon>
        <taxon>Tylenchoidea</taxon>
        <taxon>Meloidogynidae</taxon>
        <taxon>Meloidogyninae</taxon>
        <taxon>Meloidogyne</taxon>
    </lineage>
</organism>
<dbReference type="OrthoDB" id="5870517at2759"/>
<evidence type="ECO:0000313" key="2">
    <source>
        <dbReference type="Proteomes" id="UP000580250"/>
    </source>
</evidence>
<evidence type="ECO:0000313" key="1">
    <source>
        <dbReference type="EMBL" id="CAD2168451.1"/>
    </source>
</evidence>
<protein>
    <submittedName>
        <fullName evidence="1">Uncharacterized protein</fullName>
    </submittedName>
</protein>
<comment type="caution">
    <text evidence="1">The sequence shown here is derived from an EMBL/GenBank/DDBJ whole genome shotgun (WGS) entry which is preliminary data.</text>
</comment>
<proteinExistence type="predicted"/>